<evidence type="ECO:0000256" key="1">
    <source>
        <dbReference type="SAM" id="MobiDB-lite"/>
    </source>
</evidence>
<sequence>MEVRKRNEDALSRVLGDFAVAKAAGKLEVDEDEDDIEGVEGEDWVWWRADNVETASSSPPVTTATNASASSSTAAAASSAAASAPYPSPLPAPSTAQQPARPALKRPARAPLLKVPPQPLGQPTSKFARKAPGSSTPPPLSQ</sequence>
<protein>
    <submittedName>
        <fullName evidence="2">Uncharacterized protein</fullName>
    </submittedName>
</protein>
<accession>A0A835W436</accession>
<feature type="region of interest" description="Disordered" evidence="1">
    <location>
        <begin position="50"/>
        <end position="142"/>
    </location>
</feature>
<evidence type="ECO:0000313" key="2">
    <source>
        <dbReference type="EMBL" id="KAG2438625.1"/>
    </source>
</evidence>
<dbReference type="AlphaFoldDB" id="A0A835W436"/>
<name>A0A835W436_CHLIN</name>
<dbReference type="Proteomes" id="UP000650467">
    <property type="component" value="Unassembled WGS sequence"/>
</dbReference>
<dbReference type="EMBL" id="JAEHOC010000009">
    <property type="protein sequence ID" value="KAG2438625.1"/>
    <property type="molecule type" value="Genomic_DNA"/>
</dbReference>
<feature type="compositionally biased region" description="Low complexity" evidence="1">
    <location>
        <begin position="93"/>
        <end position="102"/>
    </location>
</feature>
<organism evidence="2 3">
    <name type="scientific">Chlamydomonas incerta</name>
    <dbReference type="NCBI Taxonomy" id="51695"/>
    <lineage>
        <taxon>Eukaryota</taxon>
        <taxon>Viridiplantae</taxon>
        <taxon>Chlorophyta</taxon>
        <taxon>core chlorophytes</taxon>
        <taxon>Chlorophyceae</taxon>
        <taxon>CS clade</taxon>
        <taxon>Chlamydomonadales</taxon>
        <taxon>Chlamydomonadaceae</taxon>
        <taxon>Chlamydomonas</taxon>
    </lineage>
</organism>
<gene>
    <name evidence="2" type="ORF">HXX76_005173</name>
</gene>
<proteinExistence type="predicted"/>
<feature type="compositionally biased region" description="Low complexity" evidence="1">
    <location>
        <begin position="54"/>
        <end position="85"/>
    </location>
</feature>
<comment type="caution">
    <text evidence="2">The sequence shown here is derived from an EMBL/GenBank/DDBJ whole genome shotgun (WGS) entry which is preliminary data.</text>
</comment>
<reference evidence="2" key="1">
    <citation type="journal article" date="2020" name="bioRxiv">
        <title>Comparative genomics of Chlamydomonas.</title>
        <authorList>
            <person name="Craig R.J."/>
            <person name="Hasan A.R."/>
            <person name="Ness R.W."/>
            <person name="Keightley P.D."/>
        </authorList>
    </citation>
    <scope>NUCLEOTIDE SEQUENCE</scope>
    <source>
        <strain evidence="2">SAG 7.73</strain>
    </source>
</reference>
<evidence type="ECO:0000313" key="3">
    <source>
        <dbReference type="Proteomes" id="UP000650467"/>
    </source>
</evidence>
<keyword evidence="3" id="KW-1185">Reference proteome</keyword>